<evidence type="ECO:0000313" key="4">
    <source>
        <dbReference type="Proteomes" id="UP000766904"/>
    </source>
</evidence>
<dbReference type="Pfam" id="PF13649">
    <property type="entry name" value="Methyltransf_25"/>
    <property type="match status" value="1"/>
</dbReference>
<organism evidence="3 4">
    <name type="scientific">Natronococcus pandeyae</name>
    <dbReference type="NCBI Taxonomy" id="2055836"/>
    <lineage>
        <taxon>Archaea</taxon>
        <taxon>Methanobacteriati</taxon>
        <taxon>Methanobacteriota</taxon>
        <taxon>Stenosarchaea group</taxon>
        <taxon>Halobacteria</taxon>
        <taxon>Halobacteriales</taxon>
        <taxon>Natrialbaceae</taxon>
        <taxon>Natronococcus</taxon>
    </lineage>
</organism>
<dbReference type="PANTHER" id="PTHR42912">
    <property type="entry name" value="METHYLTRANSFERASE"/>
    <property type="match status" value="1"/>
</dbReference>
<dbReference type="Proteomes" id="UP000766904">
    <property type="component" value="Unassembled WGS sequence"/>
</dbReference>
<reference evidence="3" key="1">
    <citation type="submission" date="2017-11" db="EMBL/GenBank/DDBJ databases">
        <authorList>
            <person name="Kajale S.C."/>
            <person name="Sharma A."/>
        </authorList>
    </citation>
    <scope>NUCLEOTIDE SEQUENCE</scope>
    <source>
        <strain evidence="3">LS1_42</strain>
    </source>
</reference>
<dbReference type="EMBL" id="PHNJ01000006">
    <property type="protein sequence ID" value="TYL38222.1"/>
    <property type="molecule type" value="Genomic_DNA"/>
</dbReference>
<dbReference type="Gene3D" id="3.40.50.150">
    <property type="entry name" value="Vaccinia Virus protein VP39"/>
    <property type="match status" value="1"/>
</dbReference>
<keyword evidence="4" id="KW-1185">Reference proteome</keyword>
<dbReference type="PANTHER" id="PTHR42912:SF80">
    <property type="entry name" value="METHYLTRANSFERASE DOMAIN-CONTAINING PROTEIN"/>
    <property type="match status" value="1"/>
</dbReference>
<dbReference type="RefSeq" id="WP_148858536.1">
    <property type="nucleotide sequence ID" value="NZ_PHNJ01000006.1"/>
</dbReference>
<proteinExistence type="predicted"/>
<dbReference type="InterPro" id="IPR041698">
    <property type="entry name" value="Methyltransf_25"/>
</dbReference>
<dbReference type="GO" id="GO:0032259">
    <property type="term" value="P:methylation"/>
    <property type="evidence" value="ECO:0007669"/>
    <property type="project" value="UniProtKB-KW"/>
</dbReference>
<evidence type="ECO:0000259" key="2">
    <source>
        <dbReference type="Pfam" id="PF13649"/>
    </source>
</evidence>
<protein>
    <submittedName>
        <fullName evidence="3">Class I SAM-dependent methyltransferase</fullName>
    </submittedName>
</protein>
<accession>A0A8J8Q2S6</accession>
<evidence type="ECO:0000313" key="3">
    <source>
        <dbReference type="EMBL" id="TYL38222.1"/>
    </source>
</evidence>
<dbReference type="InterPro" id="IPR050508">
    <property type="entry name" value="Methyltransf_Superfamily"/>
</dbReference>
<evidence type="ECO:0000256" key="1">
    <source>
        <dbReference type="SAM" id="MobiDB-lite"/>
    </source>
</evidence>
<dbReference type="InterPro" id="IPR029063">
    <property type="entry name" value="SAM-dependent_MTases_sf"/>
</dbReference>
<feature type="domain" description="Methyltransferase" evidence="2">
    <location>
        <begin position="45"/>
        <end position="137"/>
    </location>
</feature>
<dbReference type="SUPFAM" id="SSF53335">
    <property type="entry name" value="S-adenosyl-L-methionine-dependent methyltransferases"/>
    <property type="match status" value="1"/>
</dbReference>
<dbReference type="CDD" id="cd02440">
    <property type="entry name" value="AdoMet_MTases"/>
    <property type="match status" value="1"/>
</dbReference>
<feature type="compositionally biased region" description="Acidic residues" evidence="1">
    <location>
        <begin position="187"/>
        <end position="218"/>
    </location>
</feature>
<dbReference type="OrthoDB" id="8915at2157"/>
<keyword evidence="3" id="KW-0808">Transferase</keyword>
<name>A0A8J8Q2S6_9EURY</name>
<dbReference type="AlphaFoldDB" id="A0A8J8Q2S6"/>
<comment type="caution">
    <text evidence="3">The sequence shown here is derived from an EMBL/GenBank/DDBJ whole genome shotgun (WGS) entry which is preliminary data.</text>
</comment>
<sequence length="236" mass="25556">MVEKNAVRRSYDEIAEAYAAQRSENGRATQFLEGFLESLPDSARVLDAGCGQGTPVLTRLSESTTATAFGVDFSRGQLELAAANAPGASLVQGDMTTLPLEAATVDAVVAYWSLIHIPMDDHQAVVDEFARVLRPGGRLLLCEGTNRWAGENPDWLESGVRMEWNIAGADATREQLRTAGFEIADEWGVPEELNEEKDADDEDADGADAADEDGDENAGEYPWTFFAARLQPDGND</sequence>
<feature type="region of interest" description="Disordered" evidence="1">
    <location>
        <begin position="187"/>
        <end position="236"/>
    </location>
</feature>
<keyword evidence="3" id="KW-0489">Methyltransferase</keyword>
<dbReference type="GO" id="GO:0008168">
    <property type="term" value="F:methyltransferase activity"/>
    <property type="evidence" value="ECO:0007669"/>
    <property type="project" value="UniProtKB-KW"/>
</dbReference>
<gene>
    <name evidence="3" type="ORF">CV102_13580</name>
</gene>